<evidence type="ECO:0000256" key="2">
    <source>
        <dbReference type="ARBA" id="ARBA00022692"/>
    </source>
</evidence>
<name>A0ABP8B2X4_9SPHI</name>
<evidence type="ECO:0008006" key="8">
    <source>
        <dbReference type="Google" id="ProtNLM"/>
    </source>
</evidence>
<keyword evidence="7" id="KW-1185">Reference proteome</keyword>
<evidence type="ECO:0000256" key="4">
    <source>
        <dbReference type="ARBA" id="ARBA00023136"/>
    </source>
</evidence>
<proteinExistence type="predicted"/>
<gene>
    <name evidence="6" type="ORF">GCM10022289_03000</name>
</gene>
<dbReference type="Pfam" id="PF09685">
    <property type="entry name" value="MamF_MmsF"/>
    <property type="match status" value="1"/>
</dbReference>
<feature type="transmembrane region" description="Helical" evidence="5">
    <location>
        <begin position="42"/>
        <end position="62"/>
    </location>
</feature>
<evidence type="ECO:0000256" key="3">
    <source>
        <dbReference type="ARBA" id="ARBA00022989"/>
    </source>
</evidence>
<reference evidence="7" key="1">
    <citation type="journal article" date="2019" name="Int. J. Syst. Evol. Microbiol.">
        <title>The Global Catalogue of Microorganisms (GCM) 10K type strain sequencing project: providing services to taxonomists for standard genome sequencing and annotation.</title>
        <authorList>
            <consortium name="The Broad Institute Genomics Platform"/>
            <consortium name="The Broad Institute Genome Sequencing Center for Infectious Disease"/>
            <person name="Wu L."/>
            <person name="Ma J."/>
        </authorList>
    </citation>
    <scope>NUCLEOTIDE SEQUENCE [LARGE SCALE GENOMIC DNA]</scope>
    <source>
        <strain evidence="7">JCM 17626</strain>
    </source>
</reference>
<dbReference type="EMBL" id="BAABBY010000001">
    <property type="protein sequence ID" value="GAA4196777.1"/>
    <property type="molecule type" value="Genomic_DNA"/>
</dbReference>
<comment type="caution">
    <text evidence="6">The sequence shown here is derived from an EMBL/GenBank/DDBJ whole genome shotgun (WGS) entry which is preliminary data.</text>
</comment>
<dbReference type="InterPro" id="IPR019109">
    <property type="entry name" value="MamF_MmsF"/>
</dbReference>
<dbReference type="RefSeq" id="WP_344848780.1">
    <property type="nucleotide sequence ID" value="NZ_BAABBY010000001.1"/>
</dbReference>
<protein>
    <recommendedName>
        <fullName evidence="8">Import component protein</fullName>
    </recommendedName>
</protein>
<comment type="subcellular location">
    <subcellularLocation>
        <location evidence="1">Membrane</location>
        <topology evidence="1">Multi-pass membrane protein</topology>
    </subcellularLocation>
</comment>
<keyword evidence="2 5" id="KW-0812">Transmembrane</keyword>
<dbReference type="Proteomes" id="UP001501772">
    <property type="component" value="Unassembled WGS sequence"/>
</dbReference>
<keyword evidence="3 5" id="KW-1133">Transmembrane helix</keyword>
<evidence type="ECO:0000256" key="1">
    <source>
        <dbReference type="ARBA" id="ARBA00004141"/>
    </source>
</evidence>
<sequence length="110" mass="12128">MKQKTMAVIAYITLIGWIISYLEFKKSTEKSTLVNYHLGQSLGLIITSILLSIVSSVMLAIIPALGTIFYLILLIPFVLLLLGIVAANNELEKPVPLIGKIFEGKFNFTS</sequence>
<keyword evidence="4 5" id="KW-0472">Membrane</keyword>
<feature type="transmembrane region" description="Helical" evidence="5">
    <location>
        <begin position="68"/>
        <end position="87"/>
    </location>
</feature>
<accession>A0ABP8B2X4</accession>
<evidence type="ECO:0000313" key="7">
    <source>
        <dbReference type="Proteomes" id="UP001501772"/>
    </source>
</evidence>
<feature type="transmembrane region" description="Helical" evidence="5">
    <location>
        <begin position="6"/>
        <end position="22"/>
    </location>
</feature>
<evidence type="ECO:0000256" key="5">
    <source>
        <dbReference type="SAM" id="Phobius"/>
    </source>
</evidence>
<organism evidence="6 7">
    <name type="scientific">Pedobacter jeongneungensis</name>
    <dbReference type="NCBI Taxonomy" id="947309"/>
    <lineage>
        <taxon>Bacteria</taxon>
        <taxon>Pseudomonadati</taxon>
        <taxon>Bacteroidota</taxon>
        <taxon>Sphingobacteriia</taxon>
        <taxon>Sphingobacteriales</taxon>
        <taxon>Sphingobacteriaceae</taxon>
        <taxon>Pedobacter</taxon>
    </lineage>
</organism>
<evidence type="ECO:0000313" key="6">
    <source>
        <dbReference type="EMBL" id="GAA4196777.1"/>
    </source>
</evidence>